<evidence type="ECO:0000313" key="2">
    <source>
        <dbReference type="Proteomes" id="UP000183832"/>
    </source>
</evidence>
<protein>
    <submittedName>
        <fullName evidence="1">CLUMA_CG004822, isoform A</fullName>
    </submittedName>
</protein>
<dbReference type="OrthoDB" id="442731at2759"/>
<sequence length="72" mass="8617">MKRMISTEKEKRSLFHRVVLFFNLETFRMEVKEPSHHTVVGVGDVFHGFPIKFYPFLFSPKQTFAHIIERYG</sequence>
<evidence type="ECO:0000313" key="1">
    <source>
        <dbReference type="EMBL" id="CRK91134.1"/>
    </source>
</evidence>
<proteinExistence type="predicted"/>
<name>A0A1J1HX83_9DIPT</name>
<dbReference type="EMBL" id="CVRI01000020">
    <property type="protein sequence ID" value="CRK91134.1"/>
    <property type="molecule type" value="Genomic_DNA"/>
</dbReference>
<accession>A0A1J1HX83</accession>
<dbReference type="Proteomes" id="UP000183832">
    <property type="component" value="Unassembled WGS sequence"/>
</dbReference>
<keyword evidence="2" id="KW-1185">Reference proteome</keyword>
<dbReference type="AlphaFoldDB" id="A0A1J1HX83"/>
<organism evidence="1 2">
    <name type="scientific">Clunio marinus</name>
    <dbReference type="NCBI Taxonomy" id="568069"/>
    <lineage>
        <taxon>Eukaryota</taxon>
        <taxon>Metazoa</taxon>
        <taxon>Ecdysozoa</taxon>
        <taxon>Arthropoda</taxon>
        <taxon>Hexapoda</taxon>
        <taxon>Insecta</taxon>
        <taxon>Pterygota</taxon>
        <taxon>Neoptera</taxon>
        <taxon>Endopterygota</taxon>
        <taxon>Diptera</taxon>
        <taxon>Nematocera</taxon>
        <taxon>Chironomoidea</taxon>
        <taxon>Chironomidae</taxon>
        <taxon>Clunio</taxon>
    </lineage>
</organism>
<reference evidence="1 2" key="1">
    <citation type="submission" date="2015-04" db="EMBL/GenBank/DDBJ databases">
        <authorList>
            <person name="Syromyatnikov M.Y."/>
            <person name="Popov V.N."/>
        </authorList>
    </citation>
    <scope>NUCLEOTIDE SEQUENCE [LARGE SCALE GENOMIC DNA]</scope>
</reference>
<gene>
    <name evidence="1" type="ORF">CLUMA_CG004822</name>
</gene>